<dbReference type="InterPro" id="IPR040794">
    <property type="entry name" value="CE2_N"/>
</dbReference>
<name>A0A8X8H3I8_9RHOB</name>
<dbReference type="RefSeq" id="WP_152827284.1">
    <property type="nucleotide sequence ID" value="NZ_WHUT02000008.1"/>
</dbReference>
<dbReference type="AlphaFoldDB" id="A0A8X8H3I8"/>
<comment type="caution">
    <text evidence="2">The sequence shown here is derived from an EMBL/GenBank/DDBJ whole genome shotgun (WGS) entry which is preliminary data.</text>
</comment>
<dbReference type="Gene3D" id="2.60.120.260">
    <property type="entry name" value="Galactose-binding domain-like"/>
    <property type="match status" value="1"/>
</dbReference>
<proteinExistence type="predicted"/>
<dbReference type="Pfam" id="PF17996">
    <property type="entry name" value="CE2_N"/>
    <property type="match status" value="1"/>
</dbReference>
<dbReference type="InterPro" id="IPR036514">
    <property type="entry name" value="SGNH_hydro_sf"/>
</dbReference>
<feature type="domain" description="Carbohydrate esterase 2 N-terminal" evidence="1">
    <location>
        <begin position="68"/>
        <end position="167"/>
    </location>
</feature>
<dbReference type="CDD" id="cd01831">
    <property type="entry name" value="Endoglucanase_E_like"/>
    <property type="match status" value="1"/>
</dbReference>
<sequence>MRLPPLVAAVLAGVVVLAAFGLWQVASPRLPQGPVPALETQSAGSAIAALREGAALPPGAQPLSLATTGRILPDGPGFRHQWPAVQATARFEGDQVLALFDDALNRYRVTVGGTVLLLTRPGNAQLHISGLGPGPHDILLEKLSESPGPARFGGFFLPSGGQALPPPAPLARSIAFIGDSDTVGYGNTAASRDCTAEQVFLTTDTGQSFGPRVARHFGAEFGVVARSGVGLVRNYDGAEPGRSLPDIYPLLLEGGPVAAESTAGVIVLGIGSNDFSTSLRTGEGWADVAALRADFQATLLYFLRSLRAANPDALFVLLAFGEYGEDLLAAHRAAHDAFLAEGARAELLILPELGRGACHWHPALADHALVAERLIAVLERHDDLWGD</sequence>
<dbReference type="GO" id="GO:0052689">
    <property type="term" value="F:carboxylic ester hydrolase activity"/>
    <property type="evidence" value="ECO:0007669"/>
    <property type="project" value="InterPro"/>
</dbReference>
<protein>
    <submittedName>
        <fullName evidence="2">Lipase</fullName>
    </submittedName>
</protein>
<evidence type="ECO:0000313" key="2">
    <source>
        <dbReference type="EMBL" id="NUB45587.1"/>
    </source>
</evidence>
<dbReference type="InterPro" id="IPR037461">
    <property type="entry name" value="CtCE2-like_dom"/>
</dbReference>
<reference evidence="2" key="1">
    <citation type="submission" date="2020-05" db="EMBL/GenBank/DDBJ databases">
        <title>Fertoebacter nigrum gen. nov., sp. nov., a new member of the family Rhodobacteraceae.</title>
        <authorList>
            <person name="Szuroczki S."/>
            <person name="Abbaszade G."/>
            <person name="Buni D."/>
            <person name="Schumann P."/>
            <person name="Toth E."/>
        </authorList>
    </citation>
    <scope>NUCLEOTIDE SEQUENCE</scope>
    <source>
        <strain evidence="2">RG-N-1a</strain>
    </source>
</reference>
<keyword evidence="3" id="KW-1185">Reference proteome</keyword>
<dbReference type="PANTHER" id="PTHR37834">
    <property type="entry name" value="GDSL-LIKE LIPASE/ACYLHYDROLASE DOMAIN PROTEIN (AFU_ORTHOLOGUE AFUA_2G00620)"/>
    <property type="match status" value="1"/>
</dbReference>
<dbReference type="EMBL" id="WHUT02000008">
    <property type="protein sequence ID" value="NUB45587.1"/>
    <property type="molecule type" value="Genomic_DNA"/>
</dbReference>
<evidence type="ECO:0000259" key="1">
    <source>
        <dbReference type="Pfam" id="PF17996"/>
    </source>
</evidence>
<gene>
    <name evidence="2" type="ORF">GEU84_014400</name>
</gene>
<dbReference type="InterPro" id="IPR052762">
    <property type="entry name" value="PCW_deacetylase/CE"/>
</dbReference>
<dbReference type="SUPFAM" id="SSF52266">
    <property type="entry name" value="SGNH hydrolase"/>
    <property type="match status" value="1"/>
</dbReference>
<organism evidence="2 3">
    <name type="scientific">Fertoeibacter niger</name>
    <dbReference type="NCBI Taxonomy" id="2656921"/>
    <lineage>
        <taxon>Bacteria</taxon>
        <taxon>Pseudomonadati</taxon>
        <taxon>Pseudomonadota</taxon>
        <taxon>Alphaproteobacteria</taxon>
        <taxon>Rhodobacterales</taxon>
        <taxon>Paracoccaceae</taxon>
        <taxon>Fertoeibacter</taxon>
    </lineage>
</organism>
<dbReference type="PANTHER" id="PTHR37834:SF2">
    <property type="entry name" value="ESTERASE, SGNH HYDROLASE-TYPE"/>
    <property type="match status" value="1"/>
</dbReference>
<dbReference type="Proteomes" id="UP000484076">
    <property type="component" value="Unassembled WGS sequence"/>
</dbReference>
<dbReference type="Gene3D" id="3.40.50.1110">
    <property type="entry name" value="SGNH hydrolase"/>
    <property type="match status" value="1"/>
</dbReference>
<evidence type="ECO:0000313" key="3">
    <source>
        <dbReference type="Proteomes" id="UP000484076"/>
    </source>
</evidence>
<accession>A0A8X8H3I8</accession>